<dbReference type="EMBL" id="JBHTIS010003823">
    <property type="protein sequence ID" value="MFD1051733.1"/>
    <property type="molecule type" value="Genomic_DNA"/>
</dbReference>
<name>A0ABW3MNN2_9PSEU</name>
<keyword evidence="6" id="KW-1185">Reference proteome</keyword>
<dbReference type="InterPro" id="IPR036388">
    <property type="entry name" value="WH-like_DNA-bd_sf"/>
</dbReference>
<evidence type="ECO:0000256" key="2">
    <source>
        <dbReference type="ARBA" id="ARBA00023125"/>
    </source>
</evidence>
<dbReference type="PROSITE" id="PS51118">
    <property type="entry name" value="HTH_HXLR"/>
    <property type="match status" value="1"/>
</dbReference>
<dbReference type="SUPFAM" id="SSF46785">
    <property type="entry name" value="Winged helix' DNA-binding domain"/>
    <property type="match status" value="1"/>
</dbReference>
<dbReference type="Proteomes" id="UP001597045">
    <property type="component" value="Unassembled WGS sequence"/>
</dbReference>
<comment type="caution">
    <text evidence="5">The sequence shown here is derived from an EMBL/GenBank/DDBJ whole genome shotgun (WGS) entry which is preliminary data.</text>
</comment>
<protein>
    <submittedName>
        <fullName evidence="5">Winged helix-turn-helix transcriptional regulator</fullName>
    </submittedName>
</protein>
<dbReference type="Gene3D" id="1.10.10.10">
    <property type="entry name" value="Winged helix-like DNA-binding domain superfamily/Winged helix DNA-binding domain"/>
    <property type="match status" value="1"/>
</dbReference>
<evidence type="ECO:0000313" key="6">
    <source>
        <dbReference type="Proteomes" id="UP001597045"/>
    </source>
</evidence>
<dbReference type="PANTHER" id="PTHR33204:SF18">
    <property type="entry name" value="TRANSCRIPTIONAL REGULATORY PROTEIN"/>
    <property type="match status" value="1"/>
</dbReference>
<evidence type="ECO:0000259" key="4">
    <source>
        <dbReference type="PROSITE" id="PS51118"/>
    </source>
</evidence>
<organism evidence="5 6">
    <name type="scientific">Kibdelosporangium lantanae</name>
    <dbReference type="NCBI Taxonomy" id="1497396"/>
    <lineage>
        <taxon>Bacteria</taxon>
        <taxon>Bacillati</taxon>
        <taxon>Actinomycetota</taxon>
        <taxon>Actinomycetes</taxon>
        <taxon>Pseudonocardiales</taxon>
        <taxon>Pseudonocardiaceae</taxon>
        <taxon>Kibdelosporangium</taxon>
    </lineage>
</organism>
<evidence type="ECO:0000313" key="5">
    <source>
        <dbReference type="EMBL" id="MFD1051733.1"/>
    </source>
</evidence>
<reference evidence="6" key="1">
    <citation type="journal article" date="2019" name="Int. J. Syst. Evol. Microbiol.">
        <title>The Global Catalogue of Microorganisms (GCM) 10K type strain sequencing project: providing services to taxonomists for standard genome sequencing and annotation.</title>
        <authorList>
            <consortium name="The Broad Institute Genomics Platform"/>
            <consortium name="The Broad Institute Genome Sequencing Center for Infectious Disease"/>
            <person name="Wu L."/>
            <person name="Ma J."/>
        </authorList>
    </citation>
    <scope>NUCLEOTIDE SEQUENCE [LARGE SCALE GENOMIC DNA]</scope>
    <source>
        <strain evidence="6">JCM 31486</strain>
    </source>
</reference>
<evidence type="ECO:0000256" key="3">
    <source>
        <dbReference type="ARBA" id="ARBA00023163"/>
    </source>
</evidence>
<keyword evidence="2" id="KW-0238">DNA-binding</keyword>
<dbReference type="Pfam" id="PF01638">
    <property type="entry name" value="HxlR"/>
    <property type="match status" value="1"/>
</dbReference>
<accession>A0ABW3MNN2</accession>
<feature type="domain" description="HTH hxlR-type" evidence="4">
    <location>
        <begin position="2"/>
        <end position="102"/>
    </location>
</feature>
<keyword evidence="3" id="KW-0804">Transcription</keyword>
<gene>
    <name evidence="5" type="ORF">ACFQ1S_42345</name>
</gene>
<feature type="non-terminal residue" evidence="5">
    <location>
        <position position="132"/>
    </location>
</feature>
<evidence type="ECO:0000256" key="1">
    <source>
        <dbReference type="ARBA" id="ARBA00023015"/>
    </source>
</evidence>
<proteinExistence type="predicted"/>
<dbReference type="PANTHER" id="PTHR33204">
    <property type="entry name" value="TRANSCRIPTIONAL REGULATOR, MARR FAMILY"/>
    <property type="match status" value="1"/>
</dbReference>
<dbReference type="InterPro" id="IPR036390">
    <property type="entry name" value="WH_DNA-bd_sf"/>
</dbReference>
<dbReference type="InterPro" id="IPR002577">
    <property type="entry name" value="HTH_HxlR"/>
</dbReference>
<keyword evidence="1" id="KW-0805">Transcription regulation</keyword>
<sequence length="132" mass="15016">MQPSAIGQALLAVGDQWTLLILQRAFLRHTRRFAEWRDDLGVSESVLAGRLKAMVDSGLLRPVPYRNGRTRLEYWLTDKAIDLWPMMVAIWSWEHTWIDRTHPLPNLIHLDCGRTADVELGCAQCGKAPVSP</sequence>